<reference evidence="2" key="1">
    <citation type="submission" date="2020-02" db="EMBL/GenBank/DDBJ databases">
        <authorList>
            <person name="Meier V. D."/>
        </authorList>
    </citation>
    <scope>NUCLEOTIDE SEQUENCE</scope>
    <source>
        <strain evidence="2">AVDCRST_MAG89</strain>
    </source>
</reference>
<name>A0A6J4N8N1_9BACT</name>
<organism evidence="2">
    <name type="scientific">uncultured Gemmatimonadota bacterium</name>
    <dbReference type="NCBI Taxonomy" id="203437"/>
    <lineage>
        <taxon>Bacteria</taxon>
        <taxon>Pseudomonadati</taxon>
        <taxon>Gemmatimonadota</taxon>
        <taxon>environmental samples</taxon>
    </lineage>
</organism>
<proteinExistence type="predicted"/>
<dbReference type="InterPro" id="IPR039564">
    <property type="entry name" value="Peptidase_C39-like"/>
</dbReference>
<gene>
    <name evidence="2" type="ORF">AVDCRST_MAG89-5367</name>
</gene>
<dbReference type="EMBL" id="CADCTV010001123">
    <property type="protein sequence ID" value="CAA9380760.1"/>
    <property type="molecule type" value="Genomic_DNA"/>
</dbReference>
<accession>A0A6J4N8N1</accession>
<evidence type="ECO:0000259" key="1">
    <source>
        <dbReference type="Pfam" id="PF13529"/>
    </source>
</evidence>
<evidence type="ECO:0000313" key="2">
    <source>
        <dbReference type="EMBL" id="CAA9380760.1"/>
    </source>
</evidence>
<sequence>MTVKFSTVGVRRIYLRGYNSAGTQVAGTYKDIRIEDLIQNVPYFFQYSNSINPGGSCQNTSIAMLLNFYGYAITPDDISRKWRTQYAQSPAGLAEVFNSYASAAGLRQRLRARTDGTMAMLNALLNQGKPVIVHGYFTD</sequence>
<feature type="domain" description="Peptidase C39-like" evidence="1">
    <location>
        <begin position="39"/>
        <end position="134"/>
    </location>
</feature>
<dbReference type="Pfam" id="PF13529">
    <property type="entry name" value="Peptidase_C39_2"/>
    <property type="match status" value="1"/>
</dbReference>
<protein>
    <recommendedName>
        <fullName evidence="1">Peptidase C39-like domain-containing protein</fullName>
    </recommendedName>
</protein>
<dbReference type="Gene3D" id="3.90.70.10">
    <property type="entry name" value="Cysteine proteinases"/>
    <property type="match status" value="1"/>
</dbReference>
<dbReference type="AlphaFoldDB" id="A0A6J4N8N1"/>